<dbReference type="AlphaFoldDB" id="A0A7Y9C5U5"/>
<accession>A0A7Y9C5U5</accession>
<keyword evidence="2" id="KW-1185">Reference proteome</keyword>
<proteinExistence type="predicted"/>
<sequence>MKRLLPFLRTNEQPQSFLKAQWRHLAFANYEVNPDLLKPYLPAGTELDLWNGKCYASLVAFLFLETQVFGVRIPGHVNFEEVNIRFYVKRFDGDVWKRGVVFVKEIVPRTAIAFVANTFYKEKYERLLMRHVFTETETSKTYGFGWKKNGKWNTFSVDTKKIAAEIDAHSETEFITEHYFGYSRQDARTTFEYEVRHPRWQQFEVIGYVIDVDFGTIYGSDFAFLKNAKPVSVFVADGSEISVENKIRIH</sequence>
<dbReference type="Proteomes" id="UP000535020">
    <property type="component" value="Unassembled WGS sequence"/>
</dbReference>
<reference evidence="1 2" key="1">
    <citation type="submission" date="2020-07" db="EMBL/GenBank/DDBJ databases">
        <authorList>
            <person name="Sun Q."/>
        </authorList>
    </citation>
    <scope>NUCLEOTIDE SEQUENCE [LARGE SCALE GENOMIC DNA]</scope>
    <source>
        <strain evidence="1 2">MAH-1</strain>
    </source>
</reference>
<gene>
    <name evidence="1" type="ORF">HZF10_07665</name>
</gene>
<evidence type="ECO:0000313" key="2">
    <source>
        <dbReference type="Proteomes" id="UP000535020"/>
    </source>
</evidence>
<dbReference type="PANTHER" id="PTHR39186">
    <property type="entry name" value="DUF2071 FAMILY PROTEIN"/>
    <property type="match status" value="1"/>
</dbReference>
<name>A0A7Y9C5U5_9FLAO</name>
<organism evidence="1 2">
    <name type="scientific">Flavobacterium agri</name>
    <dbReference type="NCBI Taxonomy" id="2743471"/>
    <lineage>
        <taxon>Bacteria</taxon>
        <taxon>Pseudomonadati</taxon>
        <taxon>Bacteroidota</taxon>
        <taxon>Flavobacteriia</taxon>
        <taxon>Flavobacteriales</taxon>
        <taxon>Flavobacteriaceae</taxon>
        <taxon>Flavobacterium</taxon>
    </lineage>
</organism>
<dbReference type="InterPro" id="IPR018644">
    <property type="entry name" value="DUF2071"/>
</dbReference>
<protein>
    <submittedName>
        <fullName evidence="1">DUF2071 domain-containing protein</fullName>
    </submittedName>
</protein>
<dbReference type="EMBL" id="JACBJI010000003">
    <property type="protein sequence ID" value="NYA70789.1"/>
    <property type="molecule type" value="Genomic_DNA"/>
</dbReference>
<dbReference type="Pfam" id="PF09844">
    <property type="entry name" value="DUF2071"/>
    <property type="match status" value="1"/>
</dbReference>
<evidence type="ECO:0000313" key="1">
    <source>
        <dbReference type="EMBL" id="NYA70789.1"/>
    </source>
</evidence>
<comment type="caution">
    <text evidence="1">The sequence shown here is derived from an EMBL/GenBank/DDBJ whole genome shotgun (WGS) entry which is preliminary data.</text>
</comment>
<dbReference type="RefSeq" id="WP_176005613.1">
    <property type="nucleotide sequence ID" value="NZ_JABWMI010000010.1"/>
</dbReference>
<dbReference type="PANTHER" id="PTHR39186:SF1">
    <property type="entry name" value="DUF2071 DOMAIN-CONTAINING PROTEIN"/>
    <property type="match status" value="1"/>
</dbReference>